<dbReference type="NCBIfam" id="TIGR01484">
    <property type="entry name" value="HAD-SF-IIB"/>
    <property type="match status" value="1"/>
</dbReference>
<sequence length="269" mass="29951">MINFKPKAYFTDLDGTLLDLPKTKEGISLDNLNILKTKNESGTPFIIATGRYASEYVLNLANQTQSPYVICQNGGLIVKNDGQIIAKHEIKKDTVMEITEILKENKLFIIYNSGNTIYGTASKLRFFRPWIKKMTRKTYDEVPRIADSTKIITFGTSKKGIKKLVEELANKFKNISLHIVSKGYAVEINDINATKGKAIKYVCKLLNIDPKDTVHFGDSGNDTSTIPYVGAFVAMKNSLNNIKSQAKWVAPSYKKSGVAKAVKIIESSN</sequence>
<proteinExistence type="inferred from homology"/>
<dbReference type="InterPro" id="IPR000150">
    <property type="entry name" value="Cof"/>
</dbReference>
<dbReference type="Proteomes" id="UP001431935">
    <property type="component" value="Chromosome"/>
</dbReference>
<dbReference type="NCBIfam" id="TIGR00099">
    <property type="entry name" value="Cof-subfamily"/>
    <property type="match status" value="1"/>
</dbReference>
<dbReference type="PANTHER" id="PTHR10000">
    <property type="entry name" value="PHOSPHOSERINE PHOSPHATASE"/>
    <property type="match status" value="1"/>
</dbReference>
<dbReference type="InterPro" id="IPR006379">
    <property type="entry name" value="HAD-SF_hydro_IIB"/>
</dbReference>
<dbReference type="Gene3D" id="3.30.1240.10">
    <property type="match status" value="1"/>
</dbReference>
<name>A0ABZ2AGT8_9BACT</name>
<accession>A0ABZ2AGT8</accession>
<dbReference type="EC" id="3.-.-.-" evidence="3"/>
<dbReference type="SUPFAM" id="SSF56784">
    <property type="entry name" value="HAD-like"/>
    <property type="match status" value="1"/>
</dbReference>
<dbReference type="SFLD" id="SFLDS00003">
    <property type="entry name" value="Haloacid_Dehalogenase"/>
    <property type="match status" value="1"/>
</dbReference>
<dbReference type="EMBL" id="CP143578">
    <property type="protein sequence ID" value="WVN21332.1"/>
    <property type="molecule type" value="Genomic_DNA"/>
</dbReference>
<dbReference type="RefSeq" id="WP_330463371.1">
    <property type="nucleotide sequence ID" value="NZ_CP143578.1"/>
</dbReference>
<dbReference type="SFLD" id="SFLDG01140">
    <property type="entry name" value="C2.B:_Phosphomannomutase_and_P"/>
    <property type="match status" value="1"/>
</dbReference>
<keyword evidence="4" id="KW-1185">Reference proteome</keyword>
<keyword evidence="3" id="KW-0378">Hydrolase</keyword>
<dbReference type="PANTHER" id="PTHR10000:SF8">
    <property type="entry name" value="HAD SUPERFAMILY HYDROLASE-LIKE, TYPE 3"/>
    <property type="match status" value="1"/>
</dbReference>
<dbReference type="InterPro" id="IPR036412">
    <property type="entry name" value="HAD-like_sf"/>
</dbReference>
<dbReference type="GO" id="GO:0016787">
    <property type="term" value="F:hydrolase activity"/>
    <property type="evidence" value="ECO:0007669"/>
    <property type="project" value="UniProtKB-KW"/>
</dbReference>
<comment type="similarity">
    <text evidence="2">Belongs to the HAD-like hydrolase superfamily. Cof family.</text>
</comment>
<gene>
    <name evidence="3" type="ORF">V2E26_02850</name>
</gene>
<dbReference type="Gene3D" id="3.40.50.1000">
    <property type="entry name" value="HAD superfamily/HAD-like"/>
    <property type="match status" value="1"/>
</dbReference>
<organism evidence="3 4">
    <name type="scientific">Metamycoplasma gateae</name>
    <dbReference type="NCBI Taxonomy" id="35769"/>
    <lineage>
        <taxon>Bacteria</taxon>
        <taxon>Bacillati</taxon>
        <taxon>Mycoplasmatota</taxon>
        <taxon>Mycoplasmoidales</taxon>
        <taxon>Metamycoplasmataceae</taxon>
        <taxon>Metamycoplasma</taxon>
    </lineage>
</organism>
<evidence type="ECO:0000313" key="4">
    <source>
        <dbReference type="Proteomes" id="UP001431935"/>
    </source>
</evidence>
<evidence type="ECO:0000256" key="2">
    <source>
        <dbReference type="ARBA" id="ARBA00034778"/>
    </source>
</evidence>
<comment type="cofactor">
    <cofactor evidence="1">
        <name>Mg(2+)</name>
        <dbReference type="ChEBI" id="CHEBI:18420"/>
    </cofactor>
</comment>
<evidence type="ECO:0000256" key="1">
    <source>
        <dbReference type="ARBA" id="ARBA00001946"/>
    </source>
</evidence>
<protein>
    <submittedName>
        <fullName evidence="3">HAD family hydrolase</fullName>
        <ecNumber evidence="3">3.-.-.-</ecNumber>
    </submittedName>
</protein>
<dbReference type="InterPro" id="IPR023214">
    <property type="entry name" value="HAD_sf"/>
</dbReference>
<reference evidence="3" key="1">
    <citation type="submission" date="2024-01" db="EMBL/GenBank/DDBJ databases">
        <title>Complete genome sequence of Mycoplasma gateae strain 3700.</title>
        <authorList>
            <person name="Spergser J."/>
        </authorList>
    </citation>
    <scope>NUCLEOTIDE SEQUENCE [LARGE SCALE GENOMIC DNA]</scope>
    <source>
        <strain evidence="3">3700</strain>
    </source>
</reference>
<dbReference type="Pfam" id="PF08282">
    <property type="entry name" value="Hydrolase_3"/>
    <property type="match status" value="1"/>
</dbReference>
<evidence type="ECO:0000313" key="3">
    <source>
        <dbReference type="EMBL" id="WVN21332.1"/>
    </source>
</evidence>